<accession>A0ABD3T1K1</accession>
<name>A0ABD3T1K1_9LAMI</name>
<dbReference type="Gene3D" id="2.60.40.150">
    <property type="entry name" value="C2 domain"/>
    <property type="match status" value="1"/>
</dbReference>
<proteinExistence type="inferred from homology"/>
<keyword evidence="8" id="KW-0446">Lipid-binding</keyword>
<dbReference type="PANTHER" id="PTHR45933:SF12">
    <property type="entry name" value="PROTEIN C2-DOMAIN ABA-RELATED 9"/>
    <property type="match status" value="1"/>
</dbReference>
<evidence type="ECO:0000256" key="1">
    <source>
        <dbReference type="ARBA" id="ARBA00004123"/>
    </source>
</evidence>
<dbReference type="GO" id="GO:0046872">
    <property type="term" value="F:metal ion binding"/>
    <property type="evidence" value="ECO:0007669"/>
    <property type="project" value="UniProtKB-KW"/>
</dbReference>
<evidence type="ECO:0000256" key="11">
    <source>
        <dbReference type="ARBA" id="ARBA00024037"/>
    </source>
</evidence>
<evidence type="ECO:0000256" key="3">
    <source>
        <dbReference type="ARBA" id="ARBA00022468"/>
    </source>
</evidence>
<dbReference type="Proteomes" id="UP001634393">
    <property type="component" value="Unassembled WGS sequence"/>
</dbReference>
<dbReference type="GO" id="GO:0005096">
    <property type="term" value="F:GTPase activator activity"/>
    <property type="evidence" value="ECO:0007669"/>
    <property type="project" value="UniProtKB-KW"/>
</dbReference>
<keyword evidence="4" id="KW-1003">Cell membrane</keyword>
<keyword evidence="14" id="KW-1185">Reference proteome</keyword>
<comment type="caution">
    <text evidence="13">The sequence shown here is derived from an EMBL/GenBank/DDBJ whole genome shotgun (WGS) entry which is preliminary data.</text>
</comment>
<evidence type="ECO:0000259" key="12">
    <source>
        <dbReference type="PROSITE" id="PS50004"/>
    </source>
</evidence>
<dbReference type="InterPro" id="IPR000008">
    <property type="entry name" value="C2_dom"/>
</dbReference>
<dbReference type="PANTHER" id="PTHR45933">
    <property type="entry name" value="PROTEIN C2-DOMAIN ABA-RELATED 4"/>
    <property type="match status" value="1"/>
</dbReference>
<dbReference type="SMART" id="SM00239">
    <property type="entry name" value="C2"/>
    <property type="match status" value="1"/>
</dbReference>
<keyword evidence="7" id="KW-0106">Calcium</keyword>
<reference evidence="13 14" key="1">
    <citation type="submission" date="2024-12" db="EMBL/GenBank/DDBJ databases">
        <title>The unique morphological basis and parallel evolutionary history of personate flowers in Penstemon.</title>
        <authorList>
            <person name="Depatie T.H."/>
            <person name="Wessinger C.A."/>
        </authorList>
    </citation>
    <scope>NUCLEOTIDE SEQUENCE [LARGE SCALE GENOMIC DNA]</scope>
    <source>
        <strain evidence="13">WTNN_2</strain>
        <tissue evidence="13">Leaf</tissue>
    </source>
</reference>
<dbReference type="EMBL" id="JBJXBP010000005">
    <property type="protein sequence ID" value="KAL3830781.1"/>
    <property type="molecule type" value="Genomic_DNA"/>
</dbReference>
<dbReference type="GO" id="GO:0005634">
    <property type="term" value="C:nucleus"/>
    <property type="evidence" value="ECO:0007669"/>
    <property type="project" value="UniProtKB-SubCell"/>
</dbReference>
<organism evidence="13 14">
    <name type="scientific">Penstemon smallii</name>
    <dbReference type="NCBI Taxonomy" id="265156"/>
    <lineage>
        <taxon>Eukaryota</taxon>
        <taxon>Viridiplantae</taxon>
        <taxon>Streptophyta</taxon>
        <taxon>Embryophyta</taxon>
        <taxon>Tracheophyta</taxon>
        <taxon>Spermatophyta</taxon>
        <taxon>Magnoliopsida</taxon>
        <taxon>eudicotyledons</taxon>
        <taxon>Gunneridae</taxon>
        <taxon>Pentapetalae</taxon>
        <taxon>asterids</taxon>
        <taxon>lamiids</taxon>
        <taxon>Lamiales</taxon>
        <taxon>Plantaginaceae</taxon>
        <taxon>Cheloneae</taxon>
        <taxon>Penstemon</taxon>
    </lineage>
</organism>
<keyword evidence="3" id="KW-0343">GTPase activation</keyword>
<dbReference type="GO" id="GO:0005886">
    <property type="term" value="C:plasma membrane"/>
    <property type="evidence" value="ECO:0007669"/>
    <property type="project" value="UniProtKB-SubCell"/>
</dbReference>
<evidence type="ECO:0000256" key="6">
    <source>
        <dbReference type="ARBA" id="ARBA00022723"/>
    </source>
</evidence>
<evidence type="ECO:0000256" key="5">
    <source>
        <dbReference type="ARBA" id="ARBA00022682"/>
    </source>
</evidence>
<evidence type="ECO:0000256" key="9">
    <source>
        <dbReference type="ARBA" id="ARBA00023136"/>
    </source>
</evidence>
<keyword evidence="5" id="KW-0938">Abscisic acid signaling pathway</keyword>
<sequence>MDVLGLLRVRVRRGINLVKRDTLSSDPYVTISCGSLKVKTGVVKDDCNPIWNEELTIYVKDLDSPVTLSVYDKDTFTGDDNMGTAKIDIKPLIKCLKMGLQGLPEGTKVDRIQPNSENQLVEESCIIWNKGGKMTQDMILRLSNVECGEIEIQIEWIDLPGSTALQN</sequence>
<feature type="domain" description="C2" evidence="12">
    <location>
        <begin position="1"/>
        <end position="103"/>
    </location>
</feature>
<dbReference type="Pfam" id="PF00168">
    <property type="entry name" value="C2"/>
    <property type="match status" value="1"/>
</dbReference>
<evidence type="ECO:0000256" key="8">
    <source>
        <dbReference type="ARBA" id="ARBA00023121"/>
    </source>
</evidence>
<protein>
    <recommendedName>
        <fullName evidence="12">C2 domain-containing protein</fullName>
    </recommendedName>
</protein>
<dbReference type="GO" id="GO:0009738">
    <property type="term" value="P:abscisic acid-activated signaling pathway"/>
    <property type="evidence" value="ECO:0007669"/>
    <property type="project" value="UniProtKB-KW"/>
</dbReference>
<keyword evidence="9" id="KW-0472">Membrane</keyword>
<comment type="subcellular location">
    <subcellularLocation>
        <location evidence="2">Cell membrane</location>
    </subcellularLocation>
    <subcellularLocation>
        <location evidence="1">Nucleus</location>
    </subcellularLocation>
</comment>
<evidence type="ECO:0000256" key="4">
    <source>
        <dbReference type="ARBA" id="ARBA00022475"/>
    </source>
</evidence>
<dbReference type="PROSITE" id="PS50004">
    <property type="entry name" value="C2"/>
    <property type="match status" value="1"/>
</dbReference>
<dbReference type="InterPro" id="IPR035892">
    <property type="entry name" value="C2_domain_sf"/>
</dbReference>
<evidence type="ECO:0000256" key="10">
    <source>
        <dbReference type="ARBA" id="ARBA00023242"/>
    </source>
</evidence>
<evidence type="ECO:0000256" key="2">
    <source>
        <dbReference type="ARBA" id="ARBA00004236"/>
    </source>
</evidence>
<gene>
    <name evidence="13" type="ORF">ACJIZ3_019583</name>
</gene>
<evidence type="ECO:0000256" key="7">
    <source>
        <dbReference type="ARBA" id="ARBA00022837"/>
    </source>
</evidence>
<keyword evidence="6" id="KW-0479">Metal-binding</keyword>
<dbReference type="GO" id="GO:0008289">
    <property type="term" value="F:lipid binding"/>
    <property type="evidence" value="ECO:0007669"/>
    <property type="project" value="UniProtKB-KW"/>
</dbReference>
<keyword evidence="10" id="KW-0539">Nucleus</keyword>
<dbReference type="AlphaFoldDB" id="A0ABD3T1K1"/>
<comment type="similarity">
    <text evidence="11">Belongs to the plant CAR protein family.</text>
</comment>
<dbReference type="SUPFAM" id="SSF49562">
    <property type="entry name" value="C2 domain (Calcium/lipid-binding domain, CaLB)"/>
    <property type="match status" value="1"/>
</dbReference>
<evidence type="ECO:0000313" key="14">
    <source>
        <dbReference type="Proteomes" id="UP001634393"/>
    </source>
</evidence>
<dbReference type="InterPro" id="IPR044562">
    <property type="entry name" value="CAR1-11"/>
</dbReference>
<evidence type="ECO:0000313" key="13">
    <source>
        <dbReference type="EMBL" id="KAL3830781.1"/>
    </source>
</evidence>